<sequence length="367" mass="38202">MALDIPLVDLRSAHAEIAAEVAAGFDRVMSDAVYVGGAEVRAFEREYARFCGAPHCVGVGNGTDALELALRALGVGPGREVILPANTFIATAEAVARSGARPVLVDCDPATHLIDTDAALAAVTPATAAVVPVHLYGQPAAVERLVPAGVPIVEDAAQSHGATRFGRQAGASGVATTSFYPGKNLGAYGDAGAVVTADPEVADRVRVMASHGSRTPYVHEVAGCNSRLDALQAVVLRTKLTRLRSWNLARQAAAARYDALLDGLGVRRPTVAPGNTHVWHLYVVRVPGGRRDHVRRRLLSAGIATGIHYPVPVHLTPAFAGLGHRRGAFPHAEAAAAEILSLPMHPHLTAGQQEDVVKALAAALADA</sequence>
<evidence type="ECO:0000256" key="1">
    <source>
        <dbReference type="ARBA" id="ARBA00022898"/>
    </source>
</evidence>
<dbReference type="GO" id="GO:0000271">
    <property type="term" value="P:polysaccharide biosynthetic process"/>
    <property type="evidence" value="ECO:0007669"/>
    <property type="project" value="TreeGrafter"/>
</dbReference>
<dbReference type="PANTHER" id="PTHR30244:SF36">
    <property type="entry name" value="3-OXO-GLUCOSE-6-PHOSPHATE:GLUTAMATE AMINOTRANSFERASE"/>
    <property type="match status" value="1"/>
</dbReference>
<evidence type="ECO:0000313" key="5">
    <source>
        <dbReference type="Proteomes" id="UP000652013"/>
    </source>
</evidence>
<dbReference type="InterPro" id="IPR000653">
    <property type="entry name" value="DegT/StrS_aminotransferase"/>
</dbReference>
<dbReference type="Gene3D" id="3.40.640.10">
    <property type="entry name" value="Type I PLP-dependent aspartate aminotransferase-like (Major domain)"/>
    <property type="match status" value="1"/>
</dbReference>
<protein>
    <submittedName>
        <fullName evidence="4">Aminotransferase</fullName>
    </submittedName>
</protein>
<keyword evidence="4" id="KW-0808">Transferase</keyword>
<dbReference type="InterPro" id="IPR015421">
    <property type="entry name" value="PyrdxlP-dep_Trfase_major"/>
</dbReference>
<accession>A0A8J4DKK7</accession>
<dbReference type="PANTHER" id="PTHR30244">
    <property type="entry name" value="TRANSAMINASE"/>
    <property type="match status" value="1"/>
</dbReference>
<gene>
    <name evidence="4" type="ORF">Sya03_43580</name>
</gene>
<dbReference type="EMBL" id="BOOY01000030">
    <property type="protein sequence ID" value="GIJ05006.1"/>
    <property type="molecule type" value="Genomic_DNA"/>
</dbReference>
<dbReference type="InterPro" id="IPR015422">
    <property type="entry name" value="PyrdxlP-dep_Trfase_small"/>
</dbReference>
<keyword evidence="1 3" id="KW-0663">Pyridoxal phosphate</keyword>
<dbReference type="PIRSF" id="PIRSF000390">
    <property type="entry name" value="PLP_StrS"/>
    <property type="match status" value="1"/>
</dbReference>
<evidence type="ECO:0000256" key="3">
    <source>
        <dbReference type="RuleBase" id="RU004508"/>
    </source>
</evidence>
<reference evidence="4" key="1">
    <citation type="submission" date="2021-01" db="EMBL/GenBank/DDBJ databases">
        <title>Whole genome shotgun sequence of Spirilliplanes yamanashiensis NBRC 15828.</title>
        <authorList>
            <person name="Komaki H."/>
            <person name="Tamura T."/>
        </authorList>
    </citation>
    <scope>NUCLEOTIDE SEQUENCE</scope>
    <source>
        <strain evidence="4">NBRC 15828</strain>
    </source>
</reference>
<dbReference type="GO" id="GO:0030170">
    <property type="term" value="F:pyridoxal phosphate binding"/>
    <property type="evidence" value="ECO:0007669"/>
    <property type="project" value="TreeGrafter"/>
</dbReference>
<comment type="similarity">
    <text evidence="2 3">Belongs to the DegT/DnrJ/EryC1 family.</text>
</comment>
<organism evidence="4 5">
    <name type="scientific">Spirilliplanes yamanashiensis</name>
    <dbReference type="NCBI Taxonomy" id="42233"/>
    <lineage>
        <taxon>Bacteria</taxon>
        <taxon>Bacillati</taxon>
        <taxon>Actinomycetota</taxon>
        <taxon>Actinomycetes</taxon>
        <taxon>Micromonosporales</taxon>
        <taxon>Micromonosporaceae</taxon>
        <taxon>Spirilliplanes</taxon>
    </lineage>
</organism>
<comment type="caution">
    <text evidence="4">The sequence shown here is derived from an EMBL/GenBank/DDBJ whole genome shotgun (WGS) entry which is preliminary data.</text>
</comment>
<keyword evidence="4" id="KW-0032">Aminotransferase</keyword>
<proteinExistence type="inferred from homology"/>
<evidence type="ECO:0000256" key="2">
    <source>
        <dbReference type="ARBA" id="ARBA00037999"/>
    </source>
</evidence>
<dbReference type="AlphaFoldDB" id="A0A8J4DKK7"/>
<dbReference type="GO" id="GO:0008483">
    <property type="term" value="F:transaminase activity"/>
    <property type="evidence" value="ECO:0007669"/>
    <property type="project" value="UniProtKB-KW"/>
</dbReference>
<keyword evidence="5" id="KW-1185">Reference proteome</keyword>
<name>A0A8J4DKK7_9ACTN</name>
<dbReference type="SUPFAM" id="SSF53383">
    <property type="entry name" value="PLP-dependent transferases"/>
    <property type="match status" value="1"/>
</dbReference>
<dbReference type="Gene3D" id="3.90.1150.10">
    <property type="entry name" value="Aspartate Aminotransferase, domain 1"/>
    <property type="match status" value="1"/>
</dbReference>
<dbReference type="Pfam" id="PF01041">
    <property type="entry name" value="DegT_DnrJ_EryC1"/>
    <property type="match status" value="1"/>
</dbReference>
<dbReference type="Proteomes" id="UP000652013">
    <property type="component" value="Unassembled WGS sequence"/>
</dbReference>
<evidence type="ECO:0000313" key="4">
    <source>
        <dbReference type="EMBL" id="GIJ05006.1"/>
    </source>
</evidence>
<dbReference type="InterPro" id="IPR015424">
    <property type="entry name" value="PyrdxlP-dep_Trfase"/>
</dbReference>
<dbReference type="CDD" id="cd00616">
    <property type="entry name" value="AHBA_syn"/>
    <property type="match status" value="1"/>
</dbReference>